<evidence type="ECO:0000313" key="2">
    <source>
        <dbReference type="Proteomes" id="UP001054945"/>
    </source>
</evidence>
<dbReference type="EMBL" id="BPLR01009645">
    <property type="protein sequence ID" value="GIY33480.1"/>
    <property type="molecule type" value="Genomic_DNA"/>
</dbReference>
<proteinExistence type="predicted"/>
<name>A0AAV4SH86_CAEEX</name>
<reference evidence="1 2" key="1">
    <citation type="submission" date="2021-06" db="EMBL/GenBank/DDBJ databases">
        <title>Caerostris extrusa draft genome.</title>
        <authorList>
            <person name="Kono N."/>
            <person name="Arakawa K."/>
        </authorList>
    </citation>
    <scope>NUCLEOTIDE SEQUENCE [LARGE SCALE GENOMIC DNA]</scope>
</reference>
<protein>
    <submittedName>
        <fullName evidence="1">Uncharacterized protein</fullName>
    </submittedName>
</protein>
<accession>A0AAV4SH86</accession>
<dbReference type="Proteomes" id="UP001054945">
    <property type="component" value="Unassembled WGS sequence"/>
</dbReference>
<keyword evidence="2" id="KW-1185">Reference proteome</keyword>
<comment type="caution">
    <text evidence="1">The sequence shown here is derived from an EMBL/GenBank/DDBJ whole genome shotgun (WGS) entry which is preliminary data.</text>
</comment>
<dbReference type="AlphaFoldDB" id="A0AAV4SH86"/>
<organism evidence="1 2">
    <name type="scientific">Caerostris extrusa</name>
    <name type="common">Bark spider</name>
    <name type="synonym">Caerostris bankana</name>
    <dbReference type="NCBI Taxonomy" id="172846"/>
    <lineage>
        <taxon>Eukaryota</taxon>
        <taxon>Metazoa</taxon>
        <taxon>Ecdysozoa</taxon>
        <taxon>Arthropoda</taxon>
        <taxon>Chelicerata</taxon>
        <taxon>Arachnida</taxon>
        <taxon>Araneae</taxon>
        <taxon>Araneomorphae</taxon>
        <taxon>Entelegynae</taxon>
        <taxon>Araneoidea</taxon>
        <taxon>Araneidae</taxon>
        <taxon>Caerostris</taxon>
    </lineage>
</organism>
<evidence type="ECO:0000313" key="1">
    <source>
        <dbReference type="EMBL" id="GIY33480.1"/>
    </source>
</evidence>
<sequence length="83" mass="9560">MTVPKGAFHRPNLSFKRSHWNSSIKIEDLSVVSHYITLKSLLQTWGIFLLKWKACFCGEIEIWQKRIGEANGALECRGLREAN</sequence>
<gene>
    <name evidence="1" type="ORF">CEXT_21751</name>
</gene>